<protein>
    <submittedName>
        <fullName evidence="2">Uncharacterized protein</fullName>
    </submittedName>
</protein>
<evidence type="ECO:0000256" key="1">
    <source>
        <dbReference type="SAM" id="SignalP"/>
    </source>
</evidence>
<reference evidence="3" key="1">
    <citation type="journal article" date="2019" name="Int. J. Syst. Evol. Microbiol.">
        <title>The Global Catalogue of Microorganisms (GCM) 10K type strain sequencing project: providing services to taxonomists for standard genome sequencing and annotation.</title>
        <authorList>
            <consortium name="The Broad Institute Genomics Platform"/>
            <consortium name="The Broad Institute Genome Sequencing Center for Infectious Disease"/>
            <person name="Wu L."/>
            <person name="Ma J."/>
        </authorList>
    </citation>
    <scope>NUCLEOTIDE SEQUENCE [LARGE SCALE GENOMIC DNA]</scope>
    <source>
        <strain evidence="3">CCUG 58938</strain>
    </source>
</reference>
<dbReference type="RefSeq" id="WP_377579601.1">
    <property type="nucleotide sequence ID" value="NZ_JBHTKA010000003.1"/>
</dbReference>
<accession>A0ABW3K1Y2</accession>
<gene>
    <name evidence="2" type="ORF">ACFQ21_12855</name>
</gene>
<feature type="signal peptide" evidence="1">
    <location>
        <begin position="1"/>
        <end position="19"/>
    </location>
</feature>
<comment type="caution">
    <text evidence="2">The sequence shown here is derived from an EMBL/GenBank/DDBJ whole genome shotgun (WGS) entry which is preliminary data.</text>
</comment>
<keyword evidence="1" id="KW-0732">Signal</keyword>
<dbReference type="EMBL" id="JBHTKA010000003">
    <property type="protein sequence ID" value="MFD1000204.1"/>
    <property type="molecule type" value="Genomic_DNA"/>
</dbReference>
<sequence>MKKNLLLILLLFCSLSITKSQNFTKARDSIAAESARTNYFEDRNLTTRGLNLFLAKKSIRYLTEDGDVSLYKSFFIADISDGELTLGRNIAFKRTKDFKSDDGTVDHNTGKVWGLLTPSFKAKAEDNFSDIFSKGEFNEELSVGVKFTWFIGGSVFFDPPLEDEMQQDKRKRWLCPPAQQKYMALQRANNLKKLEADFKEKKSVFEESLGLYKDSLQNLSPNENISGNAEIDSLIKEFEDKENDQAIEAWYEAEVESFDSKKAHNAVSSYWISIWGNYTLVGSSLNIRPAIFGENEEVNFKGYDANIQYTYMLDGRRGLFYLSGGAGLLFQNSIKTKQGIKKYDLNDYVQNQKPDTVQLVSVDDNEIYVGDYKEFTSTKVMGQFVWLFPETKIFKKTIWDKNFGISIKVEQWFGNYDPFDLTAGLPLMLSGKEDDKKINLEIQFKWTDLFETIESLSSDDRFSAGVNLAIPFSSLIY</sequence>
<organism evidence="2 3">
    <name type="scientific">Ohtaekwangia kribbensis</name>
    <dbReference type="NCBI Taxonomy" id="688913"/>
    <lineage>
        <taxon>Bacteria</taxon>
        <taxon>Pseudomonadati</taxon>
        <taxon>Bacteroidota</taxon>
        <taxon>Cytophagia</taxon>
        <taxon>Cytophagales</taxon>
        <taxon>Fulvivirgaceae</taxon>
        <taxon>Ohtaekwangia</taxon>
    </lineage>
</organism>
<evidence type="ECO:0000313" key="2">
    <source>
        <dbReference type="EMBL" id="MFD1000204.1"/>
    </source>
</evidence>
<feature type="chain" id="PRO_5045261068" evidence="1">
    <location>
        <begin position="20"/>
        <end position="477"/>
    </location>
</feature>
<keyword evidence="3" id="KW-1185">Reference proteome</keyword>
<evidence type="ECO:0000313" key="3">
    <source>
        <dbReference type="Proteomes" id="UP001597112"/>
    </source>
</evidence>
<proteinExistence type="predicted"/>
<dbReference type="Proteomes" id="UP001597112">
    <property type="component" value="Unassembled WGS sequence"/>
</dbReference>
<name>A0ABW3K1Y2_9BACT</name>